<keyword evidence="1" id="KW-0805">Transcription regulation</keyword>
<dbReference type="InterPro" id="IPR023187">
    <property type="entry name" value="Tscrpt_reg_MarR-type_CS"/>
</dbReference>
<dbReference type="InterPro" id="IPR036390">
    <property type="entry name" value="WH_DNA-bd_sf"/>
</dbReference>
<evidence type="ECO:0000313" key="6">
    <source>
        <dbReference type="Proteomes" id="UP000664617"/>
    </source>
</evidence>
<protein>
    <submittedName>
        <fullName evidence="5">Winged helix-turn-helix transcriptional regulator</fullName>
    </submittedName>
</protein>
<dbReference type="PANTHER" id="PTHR33164:SF99">
    <property type="entry name" value="MARR FAMILY REGULATORY PROTEIN"/>
    <property type="match status" value="1"/>
</dbReference>
<dbReference type="PANTHER" id="PTHR33164">
    <property type="entry name" value="TRANSCRIPTIONAL REGULATOR, MARR FAMILY"/>
    <property type="match status" value="1"/>
</dbReference>
<evidence type="ECO:0000259" key="4">
    <source>
        <dbReference type="PROSITE" id="PS50995"/>
    </source>
</evidence>
<dbReference type="EMBL" id="JAFMPK010000038">
    <property type="protein sequence ID" value="MBO0609258.1"/>
    <property type="molecule type" value="Genomic_DNA"/>
</dbReference>
<sequence>MSQTDLEAVVRANHELFMLTGDRVTDLVGRHGLTLATAQALWVVDPEEAPPSMKVMSERLHCNAPNLSFVTNQLVDRGLVERLTDPHDRRSRVVRLTAEGRRVRGEIIAGTLERTPFAALGAGELRELAKLLAKVLGAADRERAGGTSAVAAR</sequence>
<dbReference type="PROSITE" id="PS01117">
    <property type="entry name" value="HTH_MARR_1"/>
    <property type="match status" value="1"/>
</dbReference>
<dbReference type="PROSITE" id="PS50995">
    <property type="entry name" value="HTH_MARR_2"/>
    <property type="match status" value="1"/>
</dbReference>
<dbReference type="SUPFAM" id="SSF46785">
    <property type="entry name" value="Winged helix' DNA-binding domain"/>
    <property type="match status" value="1"/>
</dbReference>
<reference evidence="5 6" key="1">
    <citation type="submission" date="2021-03" db="EMBL/GenBank/DDBJ databases">
        <authorList>
            <person name="Xin L."/>
        </authorList>
    </citation>
    <scope>NUCLEOTIDE SEQUENCE [LARGE SCALE GENOMIC DNA]</scope>
    <source>
        <strain evidence="5 6">XHU 5031</strain>
    </source>
</reference>
<accession>A0ABS3I8B9</accession>
<proteinExistence type="predicted"/>
<reference evidence="6" key="2">
    <citation type="submission" date="2023-07" db="EMBL/GenBank/DDBJ databases">
        <title>Myceligenerans salitolerans sp. nov., a halotolerant actinomycete isolated from a salt lake in Xinjiang, China.</title>
        <authorList>
            <person name="Guan T."/>
        </authorList>
    </citation>
    <scope>NUCLEOTIDE SEQUENCE [LARGE SCALE GENOMIC DNA]</scope>
    <source>
        <strain evidence="6">XHU 5031</strain>
    </source>
</reference>
<keyword evidence="3" id="KW-0804">Transcription</keyword>
<feature type="domain" description="HTH marR-type" evidence="4">
    <location>
        <begin position="1"/>
        <end position="137"/>
    </location>
</feature>
<dbReference type="InterPro" id="IPR039422">
    <property type="entry name" value="MarR/SlyA-like"/>
</dbReference>
<evidence type="ECO:0000256" key="2">
    <source>
        <dbReference type="ARBA" id="ARBA00023125"/>
    </source>
</evidence>
<evidence type="ECO:0000256" key="3">
    <source>
        <dbReference type="ARBA" id="ARBA00023163"/>
    </source>
</evidence>
<comment type="caution">
    <text evidence="5">The sequence shown here is derived from an EMBL/GenBank/DDBJ whole genome shotgun (WGS) entry which is preliminary data.</text>
</comment>
<evidence type="ECO:0000313" key="5">
    <source>
        <dbReference type="EMBL" id="MBO0609258.1"/>
    </source>
</evidence>
<keyword evidence="2" id="KW-0238">DNA-binding</keyword>
<evidence type="ECO:0000256" key="1">
    <source>
        <dbReference type="ARBA" id="ARBA00023015"/>
    </source>
</evidence>
<name>A0ABS3I8B9_9MICO</name>
<dbReference type="Pfam" id="PF12802">
    <property type="entry name" value="MarR_2"/>
    <property type="match status" value="1"/>
</dbReference>
<dbReference type="RefSeq" id="WP_207275221.1">
    <property type="nucleotide sequence ID" value="NZ_JAFMPK010000038.1"/>
</dbReference>
<dbReference type="Gene3D" id="1.10.10.10">
    <property type="entry name" value="Winged helix-like DNA-binding domain superfamily/Winged helix DNA-binding domain"/>
    <property type="match status" value="1"/>
</dbReference>
<gene>
    <name evidence="5" type="ORF">J0911_09465</name>
</gene>
<keyword evidence="6" id="KW-1185">Reference proteome</keyword>
<dbReference type="InterPro" id="IPR000835">
    <property type="entry name" value="HTH_MarR-typ"/>
</dbReference>
<dbReference type="Proteomes" id="UP000664617">
    <property type="component" value="Unassembled WGS sequence"/>
</dbReference>
<dbReference type="SMART" id="SM00347">
    <property type="entry name" value="HTH_MARR"/>
    <property type="match status" value="1"/>
</dbReference>
<organism evidence="5 6">
    <name type="scientific">Myceligenerans salitolerans</name>
    <dbReference type="NCBI Taxonomy" id="1230528"/>
    <lineage>
        <taxon>Bacteria</taxon>
        <taxon>Bacillati</taxon>
        <taxon>Actinomycetota</taxon>
        <taxon>Actinomycetes</taxon>
        <taxon>Micrococcales</taxon>
        <taxon>Promicromonosporaceae</taxon>
        <taxon>Myceligenerans</taxon>
    </lineage>
</organism>
<dbReference type="InterPro" id="IPR036388">
    <property type="entry name" value="WH-like_DNA-bd_sf"/>
</dbReference>